<name>A0ABD0Z315_9HEMI</name>
<dbReference type="Pfam" id="PF17919">
    <property type="entry name" value="RT_RNaseH_2"/>
    <property type="match status" value="1"/>
</dbReference>
<evidence type="ECO:0000313" key="9">
    <source>
        <dbReference type="EMBL" id="KAL1138082.1"/>
    </source>
</evidence>
<accession>A0ABD0Z315</accession>
<dbReference type="Pfam" id="PF00078">
    <property type="entry name" value="RVT_1"/>
    <property type="match status" value="1"/>
</dbReference>
<evidence type="ECO:0000256" key="2">
    <source>
        <dbReference type="ARBA" id="ARBA00022722"/>
    </source>
</evidence>
<keyword evidence="10" id="KW-1185">Reference proteome</keyword>
<keyword evidence="1" id="KW-0808">Transferase</keyword>
<dbReference type="EMBL" id="JBFDAA010000004">
    <property type="protein sequence ID" value="KAL1138082.1"/>
    <property type="molecule type" value="Genomic_DNA"/>
</dbReference>
<evidence type="ECO:0000256" key="6">
    <source>
        <dbReference type="SAM" id="MobiDB-lite"/>
    </source>
</evidence>
<keyword evidence="1" id="KW-0548">Nucleotidyltransferase</keyword>
<feature type="compositionally biased region" description="Polar residues" evidence="6">
    <location>
        <begin position="332"/>
        <end position="341"/>
    </location>
</feature>
<protein>
    <recommendedName>
        <fullName evidence="11">Reverse transcriptase domain-containing protein</fullName>
    </recommendedName>
</protein>
<evidence type="ECO:0000259" key="7">
    <source>
        <dbReference type="Pfam" id="PF00078"/>
    </source>
</evidence>
<keyword evidence="2" id="KW-0540">Nuclease</keyword>
<dbReference type="InterPro" id="IPR050951">
    <property type="entry name" value="Retrovirus_Pol_polyprotein"/>
</dbReference>
<evidence type="ECO:0000256" key="3">
    <source>
        <dbReference type="ARBA" id="ARBA00022759"/>
    </source>
</evidence>
<dbReference type="SUPFAM" id="SSF56672">
    <property type="entry name" value="DNA/RNA polymerases"/>
    <property type="match status" value="1"/>
</dbReference>
<evidence type="ECO:0000256" key="5">
    <source>
        <dbReference type="ARBA" id="ARBA00023268"/>
    </source>
</evidence>
<feature type="region of interest" description="Disordered" evidence="6">
    <location>
        <begin position="282"/>
        <end position="341"/>
    </location>
</feature>
<dbReference type="InterPro" id="IPR000477">
    <property type="entry name" value="RT_dom"/>
</dbReference>
<dbReference type="InterPro" id="IPR043128">
    <property type="entry name" value="Rev_trsase/Diguanyl_cyclase"/>
</dbReference>
<feature type="domain" description="Reverse transcriptase/retrotransposon-derived protein RNase H-like" evidence="8">
    <location>
        <begin position="494"/>
        <end position="592"/>
    </location>
</feature>
<feature type="region of interest" description="Disordered" evidence="6">
    <location>
        <begin position="232"/>
        <end position="265"/>
    </location>
</feature>
<dbReference type="Proteomes" id="UP001558652">
    <property type="component" value="Unassembled WGS sequence"/>
</dbReference>
<dbReference type="InterPro" id="IPR043502">
    <property type="entry name" value="DNA/RNA_pol_sf"/>
</dbReference>
<sequence length="670" mass="75960">MATAQDIRSIFDSLEEAEMEQEPFTLVQGKRRRPRKSYLSNPSSDDESIQIKKCNRPDRAFVKECKPEGLKTVKTKDGTRMYTNNSKDYASLQNFLERKGIPHIIFKLKNDRPIKYVIRGVNDETLPEEFLAELKSEGFPAIRVAQLKSSGYNRKLPLFLIEFHPAVDKNRLNGITKIYLGWVSAWNPTKHLKPLSNSTIASDWAMAPSAARRNAGVKMWPQSPCQRFYKNGLANKQRNVSSTGKDKLNTETQVKKPQPKKTVGTGQTYAVVASIAHYNTTPQTVEPAPETAPPIPDPPKPQRPPVPKPQRPKSTKPQQSTKPQHPPLLPQERNSSPNRESGANIIMCFGLRNASQTFQRFMDAIFRDLPYVFVYIDDILVSSVDHTEHEVHLREVIRRLAEQGLTLNLHKCLFGVHEVDLLGYRISPSGISPRQTKAEEITSYPRPETVNGLRKFLGMVKFYRRSLPHAADTLKELNNYLQGSKKKDRTPIIWTEAATAAFDKSKQALADAVVLGHPKPDAELVLDTDVSDTEVGAVLQQHDQETWIPLGFFSKTLNEAQRKYSTYDRELLAIYLAVKHFHPLLDGRHFTIRTDHKPLIHAFRKKSNGTEPRRIRQLNYISQFTTKISHISGSDNVVADTLSRMEEITLSEDPDTLAQEQQADPELPTL</sequence>
<dbReference type="PANTHER" id="PTHR37984">
    <property type="entry name" value="PROTEIN CBG26694"/>
    <property type="match status" value="1"/>
</dbReference>
<evidence type="ECO:0000256" key="4">
    <source>
        <dbReference type="ARBA" id="ARBA00022918"/>
    </source>
</evidence>
<keyword evidence="5" id="KW-0511">Multifunctional enzyme</keyword>
<dbReference type="FunFam" id="3.10.20.370:FF:000001">
    <property type="entry name" value="Retrovirus-related Pol polyprotein from transposon 17.6-like protein"/>
    <property type="match status" value="1"/>
</dbReference>
<dbReference type="GO" id="GO:0003964">
    <property type="term" value="F:RNA-directed DNA polymerase activity"/>
    <property type="evidence" value="ECO:0007669"/>
    <property type="project" value="UniProtKB-KW"/>
</dbReference>
<evidence type="ECO:0000313" key="10">
    <source>
        <dbReference type="Proteomes" id="UP001558652"/>
    </source>
</evidence>
<dbReference type="AlphaFoldDB" id="A0ABD0Z315"/>
<evidence type="ECO:0000259" key="8">
    <source>
        <dbReference type="Pfam" id="PF17919"/>
    </source>
</evidence>
<proteinExistence type="predicted"/>
<evidence type="ECO:0000256" key="1">
    <source>
        <dbReference type="ARBA" id="ARBA00022695"/>
    </source>
</evidence>
<evidence type="ECO:0008006" key="11">
    <source>
        <dbReference type="Google" id="ProtNLM"/>
    </source>
</evidence>
<dbReference type="InterPro" id="IPR041577">
    <property type="entry name" value="RT_RNaseH_2"/>
</dbReference>
<feature type="compositionally biased region" description="Polar residues" evidence="6">
    <location>
        <begin position="234"/>
        <end position="243"/>
    </location>
</feature>
<dbReference type="Gene3D" id="3.10.20.370">
    <property type="match status" value="1"/>
</dbReference>
<dbReference type="FunFam" id="3.30.70.270:FF:000003">
    <property type="entry name" value="Transposon Ty3-G Gag-Pol polyprotein"/>
    <property type="match status" value="1"/>
</dbReference>
<comment type="caution">
    <text evidence="9">The sequence shown here is derived from an EMBL/GenBank/DDBJ whole genome shotgun (WGS) entry which is preliminary data.</text>
</comment>
<gene>
    <name evidence="9" type="ORF">AAG570_009777</name>
</gene>
<feature type="domain" description="Reverse transcriptase" evidence="7">
    <location>
        <begin position="343"/>
        <end position="426"/>
    </location>
</feature>
<keyword evidence="3" id="KW-0378">Hydrolase</keyword>
<dbReference type="CDD" id="cd01647">
    <property type="entry name" value="RT_LTR"/>
    <property type="match status" value="1"/>
</dbReference>
<keyword evidence="4" id="KW-0695">RNA-directed DNA polymerase</keyword>
<feature type="compositionally biased region" description="Pro residues" evidence="6">
    <location>
        <begin position="290"/>
        <end position="309"/>
    </location>
</feature>
<dbReference type="Gene3D" id="3.30.70.270">
    <property type="match status" value="2"/>
</dbReference>
<organism evidence="9 10">
    <name type="scientific">Ranatra chinensis</name>
    <dbReference type="NCBI Taxonomy" id="642074"/>
    <lineage>
        <taxon>Eukaryota</taxon>
        <taxon>Metazoa</taxon>
        <taxon>Ecdysozoa</taxon>
        <taxon>Arthropoda</taxon>
        <taxon>Hexapoda</taxon>
        <taxon>Insecta</taxon>
        <taxon>Pterygota</taxon>
        <taxon>Neoptera</taxon>
        <taxon>Paraneoptera</taxon>
        <taxon>Hemiptera</taxon>
        <taxon>Heteroptera</taxon>
        <taxon>Panheteroptera</taxon>
        <taxon>Nepomorpha</taxon>
        <taxon>Nepidae</taxon>
        <taxon>Ranatrinae</taxon>
        <taxon>Ranatra</taxon>
    </lineage>
</organism>
<dbReference type="CDD" id="cd09274">
    <property type="entry name" value="RNase_HI_RT_Ty3"/>
    <property type="match status" value="1"/>
</dbReference>
<dbReference type="GO" id="GO:0004519">
    <property type="term" value="F:endonuclease activity"/>
    <property type="evidence" value="ECO:0007669"/>
    <property type="project" value="UniProtKB-KW"/>
</dbReference>
<reference evidence="9 10" key="1">
    <citation type="submission" date="2024-07" db="EMBL/GenBank/DDBJ databases">
        <title>Chromosome-level genome assembly of the water stick insect Ranatra chinensis (Heteroptera: Nepidae).</title>
        <authorList>
            <person name="Liu X."/>
        </authorList>
    </citation>
    <scope>NUCLEOTIDE SEQUENCE [LARGE SCALE GENOMIC DNA]</scope>
    <source>
        <strain evidence="9">Cailab_2021Rc</strain>
        <tissue evidence="9">Muscle</tissue>
    </source>
</reference>
<dbReference type="PANTHER" id="PTHR37984:SF5">
    <property type="entry name" value="PROTEIN NYNRIN-LIKE"/>
    <property type="match status" value="1"/>
</dbReference>
<keyword evidence="3" id="KW-0255">Endonuclease</keyword>
<feature type="region of interest" description="Disordered" evidence="6">
    <location>
        <begin position="22"/>
        <end position="49"/>
    </location>
</feature>